<dbReference type="RefSeq" id="WP_058496368.1">
    <property type="nucleotide sequence ID" value="NZ_CAAAIU010000001.1"/>
</dbReference>
<dbReference type="AlphaFoldDB" id="A0A0W0SR79"/>
<name>A0A0W0SR79_9GAMM</name>
<dbReference type="Gene3D" id="3.40.462.10">
    <property type="entry name" value="FAD-linked oxidases, C-terminal domain"/>
    <property type="match status" value="1"/>
</dbReference>
<dbReference type="InterPro" id="IPR016166">
    <property type="entry name" value="FAD-bd_PCMH"/>
</dbReference>
<dbReference type="InterPro" id="IPR016169">
    <property type="entry name" value="FAD-bd_PCMH_sub2"/>
</dbReference>
<dbReference type="Pfam" id="PF01565">
    <property type="entry name" value="FAD_binding_4"/>
    <property type="match status" value="1"/>
</dbReference>
<dbReference type="GO" id="GO:0071949">
    <property type="term" value="F:FAD binding"/>
    <property type="evidence" value="ECO:0007669"/>
    <property type="project" value="InterPro"/>
</dbReference>
<dbReference type="OrthoDB" id="143770at2"/>
<keyword evidence="1" id="KW-0274">FAD</keyword>
<dbReference type="InterPro" id="IPR036318">
    <property type="entry name" value="FAD-bd_PCMH-like_sf"/>
</dbReference>
<dbReference type="SUPFAM" id="SSF56176">
    <property type="entry name" value="FAD-binding/transporter-associated domain-like"/>
    <property type="match status" value="1"/>
</dbReference>
<dbReference type="STRING" id="1212489.Ldro_2086"/>
<feature type="domain" description="FAD-binding PCMH-type" evidence="2">
    <location>
        <begin position="14"/>
        <end position="181"/>
    </location>
</feature>
<dbReference type="PANTHER" id="PTHR43762:SF1">
    <property type="entry name" value="D-ARABINONO-1,4-LACTONE OXIDASE"/>
    <property type="match status" value="1"/>
</dbReference>
<dbReference type="EMBL" id="LNXY01000027">
    <property type="protein sequence ID" value="KTC85761.1"/>
    <property type="molecule type" value="Genomic_DNA"/>
</dbReference>
<reference evidence="3 4" key="1">
    <citation type="submission" date="2015-11" db="EMBL/GenBank/DDBJ databases">
        <title>Genomic analysis of 38 Legionella species identifies large and diverse effector repertoires.</title>
        <authorList>
            <person name="Burstein D."/>
            <person name="Amaro F."/>
            <person name="Zusman T."/>
            <person name="Lifshitz Z."/>
            <person name="Cohen O."/>
            <person name="Gilbert J.A."/>
            <person name="Pupko T."/>
            <person name="Shuman H.A."/>
            <person name="Segal G."/>
        </authorList>
    </citation>
    <scope>NUCLEOTIDE SEQUENCE [LARGE SCALE GENOMIC DNA]</scope>
    <source>
        <strain evidence="3 4">ATCC 700990</strain>
    </source>
</reference>
<dbReference type="PROSITE" id="PS51387">
    <property type="entry name" value="FAD_PCMH"/>
    <property type="match status" value="1"/>
</dbReference>
<evidence type="ECO:0000313" key="4">
    <source>
        <dbReference type="Proteomes" id="UP000054736"/>
    </source>
</evidence>
<dbReference type="PATRIC" id="fig|1212489.4.peg.2205"/>
<dbReference type="InterPro" id="IPR010031">
    <property type="entry name" value="FAD_lactone_oxidase-like"/>
</dbReference>
<dbReference type="PANTHER" id="PTHR43762">
    <property type="entry name" value="L-GULONOLACTONE OXIDASE"/>
    <property type="match status" value="1"/>
</dbReference>
<evidence type="ECO:0000259" key="2">
    <source>
        <dbReference type="PROSITE" id="PS51387"/>
    </source>
</evidence>
<dbReference type="Gene3D" id="3.30.465.10">
    <property type="match status" value="1"/>
</dbReference>
<keyword evidence="4" id="KW-1185">Reference proteome</keyword>
<comment type="caution">
    <text evidence="3">The sequence shown here is derived from an EMBL/GenBank/DDBJ whole genome shotgun (WGS) entry which is preliminary data.</text>
</comment>
<dbReference type="GO" id="GO:0016899">
    <property type="term" value="F:oxidoreductase activity, acting on the CH-OH group of donors, oxygen as acceptor"/>
    <property type="evidence" value="ECO:0007669"/>
    <property type="project" value="InterPro"/>
</dbReference>
<organism evidence="3 4">
    <name type="scientific">Legionella drozanskii LLAP-1</name>
    <dbReference type="NCBI Taxonomy" id="1212489"/>
    <lineage>
        <taxon>Bacteria</taxon>
        <taxon>Pseudomonadati</taxon>
        <taxon>Pseudomonadota</taxon>
        <taxon>Gammaproteobacteria</taxon>
        <taxon>Legionellales</taxon>
        <taxon>Legionellaceae</taxon>
        <taxon>Legionella</taxon>
    </lineage>
</organism>
<gene>
    <name evidence="3" type="ORF">Ldro_2086</name>
</gene>
<proteinExistence type="predicted"/>
<protein>
    <recommendedName>
        <fullName evidence="2">FAD-binding PCMH-type domain-containing protein</fullName>
    </recommendedName>
</protein>
<keyword evidence="1" id="KW-0285">Flavoprotein</keyword>
<evidence type="ECO:0000313" key="3">
    <source>
        <dbReference type="EMBL" id="KTC85761.1"/>
    </source>
</evidence>
<sequence>MLSKNKQFSNFSNAKQTNSDCFRPDNEEELASLFSHSSEKGLLARGNGSSYGDCCLNHQGLIVDTSRLNHLLNFNEETGLLVCQGSVSFADLFLVSPHYIPPVIPGTLRATVAGGVANDVHGKNNHHAGSFGEHVQWIDLQLGEQFLRCDRKTHAELFYATLAGLGLTGIIKQVAIQMRKATHFVQVQYEKYYDFAPLLEQMKKKGCHFDYQVAWLDLLNKPRALLSLANHCEPITMSTQRYRHTIPKLPIRLITSWGMKQFNRIYFQGHTTTQRTLALSQFNNPLDSVAHWNRLYGKKGLLQFQALVPEELALTALTTLLEIIRSHQATPTLAVLKYFSKPGLGLLSFVQPGFTLAVDFINNQQAHQAILAMNEWISEVKGKVYLAKDLLLTAKQFAKQYPQQEQFSEILKRYNSRMRSDLSQRLGITR</sequence>
<dbReference type="Gene3D" id="3.30.43.10">
    <property type="entry name" value="Uridine Diphospho-n-acetylenolpyruvylglucosamine Reductase, domain 2"/>
    <property type="match status" value="1"/>
</dbReference>
<dbReference type="InterPro" id="IPR006094">
    <property type="entry name" value="Oxid_FAD_bind_N"/>
</dbReference>
<dbReference type="Proteomes" id="UP000054736">
    <property type="component" value="Unassembled WGS sequence"/>
</dbReference>
<dbReference type="InterPro" id="IPR016170">
    <property type="entry name" value="Cytok_DH_C_sf"/>
</dbReference>
<accession>A0A0W0SR79</accession>
<evidence type="ECO:0000256" key="1">
    <source>
        <dbReference type="ARBA" id="ARBA00022827"/>
    </source>
</evidence>
<dbReference type="InterPro" id="IPR016167">
    <property type="entry name" value="FAD-bd_PCMH_sub1"/>
</dbReference>